<proteinExistence type="predicted"/>
<dbReference type="PANTHER" id="PTHR46349">
    <property type="entry name" value="CINGULIN-LIKE PROTEIN 1-RELATED"/>
    <property type="match status" value="1"/>
</dbReference>
<evidence type="ECO:0000256" key="2">
    <source>
        <dbReference type="ARBA" id="ARBA00022433"/>
    </source>
</evidence>
<accession>A0A4P9W9L1</accession>
<keyword evidence="6" id="KW-0505">Motor protein</keyword>
<dbReference type="Proteomes" id="UP000269721">
    <property type="component" value="Unassembled WGS sequence"/>
</dbReference>
<keyword evidence="10" id="KW-1185">Reference proteome</keyword>
<feature type="coiled-coil region" evidence="7">
    <location>
        <begin position="10"/>
        <end position="118"/>
    </location>
</feature>
<feature type="domain" description="Myosin tail" evidence="8">
    <location>
        <begin position="1"/>
        <end position="118"/>
    </location>
</feature>
<keyword evidence="2" id="KW-0787">Thick filament</keyword>
<evidence type="ECO:0000256" key="1">
    <source>
        <dbReference type="ARBA" id="ARBA00004657"/>
    </source>
</evidence>
<evidence type="ECO:0000256" key="5">
    <source>
        <dbReference type="ARBA" id="ARBA00023123"/>
    </source>
</evidence>
<sequence>AELSKEKDASHEMEKDKILLEKTIKELNARIVDLESTSMSRDAGSLKRLEGRVEELTTQLDTEVKEKNEMQKTARKSERIVRELQFQLSERDKHKARNDEEMEKLEQKVRKMKTQIEEL</sequence>
<evidence type="ECO:0000256" key="3">
    <source>
        <dbReference type="ARBA" id="ARBA00022490"/>
    </source>
</evidence>
<evidence type="ECO:0000259" key="8">
    <source>
        <dbReference type="Pfam" id="PF01576"/>
    </source>
</evidence>
<protein>
    <submittedName>
        <fullName evidence="9">Myosin tail</fullName>
    </submittedName>
</protein>
<evidence type="ECO:0000256" key="7">
    <source>
        <dbReference type="SAM" id="Coils"/>
    </source>
</evidence>
<keyword evidence="2" id="KW-0514">Muscle protein</keyword>
<gene>
    <name evidence="9" type="ORF">BDK51DRAFT_11107</name>
</gene>
<organism evidence="9 10">
    <name type="scientific">Blyttiomyces helicus</name>
    <dbReference type="NCBI Taxonomy" id="388810"/>
    <lineage>
        <taxon>Eukaryota</taxon>
        <taxon>Fungi</taxon>
        <taxon>Fungi incertae sedis</taxon>
        <taxon>Chytridiomycota</taxon>
        <taxon>Chytridiomycota incertae sedis</taxon>
        <taxon>Chytridiomycetes</taxon>
        <taxon>Chytridiomycetes incertae sedis</taxon>
        <taxon>Blyttiomyces</taxon>
    </lineage>
</organism>
<dbReference type="OrthoDB" id="6108017at2759"/>
<dbReference type="AlphaFoldDB" id="A0A4P9W9L1"/>
<evidence type="ECO:0000313" key="9">
    <source>
        <dbReference type="EMBL" id="RKO89251.1"/>
    </source>
</evidence>
<dbReference type="GO" id="GO:0016459">
    <property type="term" value="C:myosin complex"/>
    <property type="evidence" value="ECO:0007669"/>
    <property type="project" value="InterPro"/>
</dbReference>
<evidence type="ECO:0000313" key="10">
    <source>
        <dbReference type="Proteomes" id="UP000269721"/>
    </source>
</evidence>
<dbReference type="Pfam" id="PF01576">
    <property type="entry name" value="Myosin_tail_1"/>
    <property type="match status" value="1"/>
</dbReference>
<reference evidence="10" key="1">
    <citation type="journal article" date="2018" name="Nat. Microbiol.">
        <title>Leveraging single-cell genomics to expand the fungal tree of life.</title>
        <authorList>
            <person name="Ahrendt S.R."/>
            <person name="Quandt C.A."/>
            <person name="Ciobanu D."/>
            <person name="Clum A."/>
            <person name="Salamov A."/>
            <person name="Andreopoulos B."/>
            <person name="Cheng J.F."/>
            <person name="Woyke T."/>
            <person name="Pelin A."/>
            <person name="Henrissat B."/>
            <person name="Reynolds N.K."/>
            <person name="Benny G.L."/>
            <person name="Smith M.E."/>
            <person name="James T.Y."/>
            <person name="Grigoriev I.V."/>
        </authorList>
    </citation>
    <scope>NUCLEOTIDE SEQUENCE [LARGE SCALE GENOMIC DNA]</scope>
</reference>
<feature type="non-terminal residue" evidence="9">
    <location>
        <position position="119"/>
    </location>
</feature>
<feature type="non-terminal residue" evidence="9">
    <location>
        <position position="1"/>
    </location>
</feature>
<evidence type="ECO:0000256" key="4">
    <source>
        <dbReference type="ARBA" id="ARBA00023054"/>
    </source>
</evidence>
<dbReference type="PANTHER" id="PTHR46349:SF6">
    <property type="entry name" value="MYOSIN-6-LIKE"/>
    <property type="match status" value="1"/>
</dbReference>
<dbReference type="EMBL" id="KZ996202">
    <property type="protein sequence ID" value="RKO89251.1"/>
    <property type="molecule type" value="Genomic_DNA"/>
</dbReference>
<name>A0A4P9W9L1_9FUNG</name>
<dbReference type="InterPro" id="IPR002928">
    <property type="entry name" value="Myosin_tail"/>
</dbReference>
<keyword evidence="4 7" id="KW-0175">Coiled coil</keyword>
<comment type="subcellular location">
    <subcellularLocation>
        <location evidence="1">Cytoplasm</location>
        <location evidence="1">Myofibril</location>
    </subcellularLocation>
</comment>
<keyword evidence="3" id="KW-0963">Cytoplasm</keyword>
<evidence type="ECO:0000256" key="6">
    <source>
        <dbReference type="ARBA" id="ARBA00023175"/>
    </source>
</evidence>
<keyword evidence="5" id="KW-0518">Myosin</keyword>